<keyword evidence="3 4" id="KW-0406">Ion transport</keyword>
<dbReference type="GO" id="GO:0046933">
    <property type="term" value="F:proton-transporting ATP synthase activity, rotational mechanism"/>
    <property type="evidence" value="ECO:0007669"/>
    <property type="project" value="UniProtKB-UniRule"/>
</dbReference>
<keyword evidence="2 4" id="KW-0813">Transport</keyword>
<comment type="similarity">
    <text evidence="1 4">Belongs to the V-ATPase E subunit family.</text>
</comment>
<dbReference type="RefSeq" id="WP_090039474.1">
    <property type="nucleotide sequence ID" value="NZ_FOKI01000006.1"/>
</dbReference>
<dbReference type="AlphaFoldDB" id="A0A1I0WUK6"/>
<dbReference type="Gene3D" id="3.30.2320.30">
    <property type="entry name" value="ATP synthase, E subunit, C-terminal"/>
    <property type="match status" value="1"/>
</dbReference>
<evidence type="ECO:0000256" key="2">
    <source>
        <dbReference type="ARBA" id="ARBA00022448"/>
    </source>
</evidence>
<dbReference type="EMBL" id="FOKI01000006">
    <property type="protein sequence ID" value="SFA92425.1"/>
    <property type="molecule type" value="Genomic_DNA"/>
</dbReference>
<evidence type="ECO:0000313" key="5">
    <source>
        <dbReference type="EMBL" id="SFA92425.1"/>
    </source>
</evidence>
<name>A0A1I0WUK6_9CLOT</name>
<dbReference type="GO" id="GO:0046961">
    <property type="term" value="F:proton-transporting ATPase activity, rotational mechanism"/>
    <property type="evidence" value="ECO:0007669"/>
    <property type="project" value="InterPro"/>
</dbReference>
<keyword evidence="4" id="KW-0375">Hydrogen ion transport</keyword>
<dbReference type="STRING" id="84698.SAMN04488528_100677"/>
<sequence>MSNLNNITSKIIEDAKLKADEILEEARKEEKKLIKKKISEANKVKEDMLIKAEREAIVRSERIISSAELKSRNEGLRAKGEIIEKVFKMALDELKNLEVDKYEKIFKDFINNIDICGDEEVIVPRNYKKTIENILGEVNNSLKAKGKKGELKLYQGEKEISSGFIVSKNGIYSNITFESLLSYKKDELEQEIAKTLFN</sequence>
<dbReference type="GO" id="GO:0005524">
    <property type="term" value="F:ATP binding"/>
    <property type="evidence" value="ECO:0007669"/>
    <property type="project" value="UniProtKB-UniRule"/>
</dbReference>
<evidence type="ECO:0000256" key="4">
    <source>
        <dbReference type="HAMAP-Rule" id="MF_00311"/>
    </source>
</evidence>
<organism evidence="5 6">
    <name type="scientific">Clostridium frigidicarnis</name>
    <dbReference type="NCBI Taxonomy" id="84698"/>
    <lineage>
        <taxon>Bacteria</taxon>
        <taxon>Bacillati</taxon>
        <taxon>Bacillota</taxon>
        <taxon>Clostridia</taxon>
        <taxon>Eubacteriales</taxon>
        <taxon>Clostridiaceae</taxon>
        <taxon>Clostridium</taxon>
    </lineage>
</organism>
<reference evidence="5 6" key="1">
    <citation type="submission" date="2016-10" db="EMBL/GenBank/DDBJ databases">
        <authorList>
            <person name="de Groot N.N."/>
        </authorList>
    </citation>
    <scope>NUCLEOTIDE SEQUENCE [LARGE SCALE GENOMIC DNA]</scope>
    <source>
        <strain evidence="5 6">DSM 12271</strain>
    </source>
</reference>
<keyword evidence="4" id="KW-0066">ATP synthesis</keyword>
<gene>
    <name evidence="4" type="primary">atpE</name>
    <name evidence="5" type="ORF">SAMN04488528_100677</name>
</gene>
<proteinExistence type="inferred from homology"/>
<dbReference type="InterPro" id="IPR002842">
    <property type="entry name" value="ATPase_V1_Esu"/>
</dbReference>
<protein>
    <recommendedName>
        <fullName evidence="4">V-type proton ATPase subunit E</fullName>
    </recommendedName>
    <alternativeName>
        <fullName evidence="4">V-ATPase subunit E</fullName>
    </alternativeName>
</protein>
<dbReference type="InterPro" id="IPR038495">
    <property type="entry name" value="ATPase_E_C"/>
</dbReference>
<evidence type="ECO:0000256" key="1">
    <source>
        <dbReference type="ARBA" id="ARBA00005901"/>
    </source>
</evidence>
<comment type="function">
    <text evidence="4">Produces ATP from ADP in the presence of a proton gradient across the membrane.</text>
</comment>
<dbReference type="Pfam" id="PF01991">
    <property type="entry name" value="vATP-synt_E"/>
    <property type="match status" value="1"/>
</dbReference>
<evidence type="ECO:0000313" key="6">
    <source>
        <dbReference type="Proteomes" id="UP000198619"/>
    </source>
</evidence>
<accession>A0A1I0WUK6</accession>
<evidence type="ECO:0000256" key="3">
    <source>
        <dbReference type="ARBA" id="ARBA00023065"/>
    </source>
</evidence>
<dbReference type="Gene3D" id="1.20.5.620">
    <property type="entry name" value="F1F0 ATP synthase subunit B, membrane domain"/>
    <property type="match status" value="1"/>
</dbReference>
<dbReference type="GO" id="GO:0033178">
    <property type="term" value="C:proton-transporting two-sector ATPase complex, catalytic domain"/>
    <property type="evidence" value="ECO:0007669"/>
    <property type="project" value="InterPro"/>
</dbReference>
<keyword evidence="6" id="KW-1185">Reference proteome</keyword>
<dbReference type="Proteomes" id="UP000198619">
    <property type="component" value="Unassembled WGS sequence"/>
</dbReference>
<dbReference type="SUPFAM" id="SSF160527">
    <property type="entry name" value="V-type ATPase subunit E-like"/>
    <property type="match status" value="1"/>
</dbReference>
<dbReference type="HAMAP" id="MF_00311">
    <property type="entry name" value="ATP_synth_E_arch"/>
    <property type="match status" value="1"/>
</dbReference>
<dbReference type="GO" id="GO:0042777">
    <property type="term" value="P:proton motive force-driven plasma membrane ATP synthesis"/>
    <property type="evidence" value="ECO:0007669"/>
    <property type="project" value="UniProtKB-UniRule"/>
</dbReference>
<dbReference type="OrthoDB" id="1749765at2"/>